<evidence type="ECO:0000256" key="3">
    <source>
        <dbReference type="SAM" id="MobiDB-lite"/>
    </source>
</evidence>
<reference evidence="4 5" key="1">
    <citation type="submission" date="2018-04" db="EMBL/GenBank/DDBJ databases">
        <title>WGS assembly of Panicum hallii var. hallii HAL2.</title>
        <authorList>
            <person name="Lovell J."/>
            <person name="Jenkins J."/>
            <person name="Lowry D."/>
            <person name="Mamidi S."/>
            <person name="Sreedasyam A."/>
            <person name="Weng X."/>
            <person name="Barry K."/>
            <person name="Bonette J."/>
            <person name="Campitelli B."/>
            <person name="Daum C."/>
            <person name="Gordon S."/>
            <person name="Gould B."/>
            <person name="Lipzen A."/>
            <person name="MacQueen A."/>
            <person name="Palacio-Mejia J."/>
            <person name="Plott C."/>
            <person name="Shakirov E."/>
            <person name="Shu S."/>
            <person name="Yoshinaga Y."/>
            <person name="Zane M."/>
            <person name="Rokhsar D."/>
            <person name="Grimwood J."/>
            <person name="Schmutz J."/>
            <person name="Juenger T."/>
        </authorList>
    </citation>
    <scope>NUCLEOTIDE SEQUENCE [LARGE SCALE GENOMIC DNA]</scope>
    <source>
        <strain evidence="5">cv. HAL2</strain>
    </source>
</reference>
<evidence type="ECO:0000256" key="1">
    <source>
        <dbReference type="ARBA" id="ARBA00008668"/>
    </source>
</evidence>
<dbReference type="OrthoDB" id="671439at2759"/>
<organism evidence="4 5">
    <name type="scientific">Panicum hallii var. hallii</name>
    <dbReference type="NCBI Taxonomy" id="1504633"/>
    <lineage>
        <taxon>Eukaryota</taxon>
        <taxon>Viridiplantae</taxon>
        <taxon>Streptophyta</taxon>
        <taxon>Embryophyta</taxon>
        <taxon>Tracheophyta</taxon>
        <taxon>Spermatophyta</taxon>
        <taxon>Magnoliopsida</taxon>
        <taxon>Liliopsida</taxon>
        <taxon>Poales</taxon>
        <taxon>Poaceae</taxon>
        <taxon>PACMAD clade</taxon>
        <taxon>Panicoideae</taxon>
        <taxon>Panicodae</taxon>
        <taxon>Paniceae</taxon>
        <taxon>Panicinae</taxon>
        <taxon>Panicum</taxon>
        <taxon>Panicum sect. Panicum</taxon>
    </lineage>
</organism>
<dbReference type="InterPro" id="IPR036514">
    <property type="entry name" value="SGNH_hydro_sf"/>
</dbReference>
<dbReference type="Gramene" id="PUZ58651">
    <property type="protein sequence ID" value="PUZ58651"/>
    <property type="gene ID" value="GQ55_5G525200"/>
</dbReference>
<dbReference type="Proteomes" id="UP000244336">
    <property type="component" value="Chromosome 5"/>
</dbReference>
<sequence length="337" mass="37143">MNLTKFRIWITDPIPRVLQVVSATASTPPLNREEISRGRRTADSRNMLVDHTPTEPTAPDDKVAANATASPRSCSRISNGSHRTSTPASEPARRIPRPERSTMRPRLVLFGDSITEQSFESGGWGAALTDRFARQADVVLRGLSGYNTRWALKVLPRAMEGAADPAAVTVFFGANDASLPDQVQAHQNVPLDEYQSNLRAICGYFKERWPSTAIILITPPPIYEPARIRDIYGVDDPSRQAERTNEAAGSYAQACMAVAKELGHPVIDIWTKMQEFPDWQTSALSDGLHFTPTGNKILFDEVVKMLASIGFSKESLPSDLPLYHDIDPKDPMQAFGA</sequence>
<dbReference type="InterPro" id="IPR045136">
    <property type="entry name" value="Iah1-like"/>
</dbReference>
<name>A0A2T7DSU6_9POAL</name>
<keyword evidence="2" id="KW-0378">Hydrolase</keyword>
<dbReference type="PANTHER" id="PTHR14209">
    <property type="entry name" value="ISOAMYL ACETATE-HYDROLYZING ESTERASE 1"/>
    <property type="match status" value="1"/>
</dbReference>
<dbReference type="AlphaFoldDB" id="A0A2T7DSU6"/>
<dbReference type="InterPro" id="IPR001087">
    <property type="entry name" value="GDSL"/>
</dbReference>
<comment type="similarity">
    <text evidence="1">Belongs to the 'GDSL' lipolytic enzyme family.</text>
</comment>
<feature type="compositionally biased region" description="Basic and acidic residues" evidence="3">
    <location>
        <begin position="91"/>
        <end position="102"/>
    </location>
</feature>
<feature type="compositionally biased region" description="Polar residues" evidence="3">
    <location>
        <begin position="67"/>
        <end position="88"/>
    </location>
</feature>
<dbReference type="PANTHER" id="PTHR14209:SF20">
    <property type="entry name" value="OS09G0121900 PROTEIN"/>
    <property type="match status" value="1"/>
</dbReference>
<accession>A0A2T7DSU6</accession>
<dbReference type="FunFam" id="3.40.50.1110:FF:000002">
    <property type="entry name" value="isoamyl acetate-hydrolyzing esterase 1 homolog"/>
    <property type="match status" value="1"/>
</dbReference>
<feature type="compositionally biased region" description="Basic and acidic residues" evidence="3">
    <location>
        <begin position="31"/>
        <end position="43"/>
    </location>
</feature>
<keyword evidence="5" id="KW-1185">Reference proteome</keyword>
<gene>
    <name evidence="4" type="ORF">GQ55_5G525200</name>
</gene>
<evidence type="ECO:0000256" key="2">
    <source>
        <dbReference type="ARBA" id="ARBA00022801"/>
    </source>
</evidence>
<proteinExistence type="inferred from homology"/>
<evidence type="ECO:0000313" key="5">
    <source>
        <dbReference type="Proteomes" id="UP000244336"/>
    </source>
</evidence>
<dbReference type="EMBL" id="CM009753">
    <property type="protein sequence ID" value="PUZ58651.1"/>
    <property type="molecule type" value="Genomic_DNA"/>
</dbReference>
<feature type="region of interest" description="Disordered" evidence="3">
    <location>
        <begin position="25"/>
        <end position="102"/>
    </location>
</feature>
<evidence type="ECO:0000313" key="4">
    <source>
        <dbReference type="EMBL" id="PUZ58651.1"/>
    </source>
</evidence>
<protein>
    <submittedName>
        <fullName evidence="4">Uncharacterized protein</fullName>
    </submittedName>
</protein>
<dbReference type="GO" id="GO:0016788">
    <property type="term" value="F:hydrolase activity, acting on ester bonds"/>
    <property type="evidence" value="ECO:0007669"/>
    <property type="project" value="InterPro"/>
</dbReference>
<dbReference type="CDD" id="cd01838">
    <property type="entry name" value="Isoamyl_acetate_hydrolase_like"/>
    <property type="match status" value="1"/>
</dbReference>
<dbReference type="SUPFAM" id="SSF52266">
    <property type="entry name" value="SGNH hydrolase"/>
    <property type="match status" value="1"/>
</dbReference>
<dbReference type="Gene3D" id="3.40.50.1110">
    <property type="entry name" value="SGNH hydrolase"/>
    <property type="match status" value="1"/>
</dbReference>
<dbReference type="Pfam" id="PF00657">
    <property type="entry name" value="Lipase_GDSL"/>
    <property type="match status" value="1"/>
</dbReference>
<dbReference type="STRING" id="1504633.A0A2T7DSU6"/>